<dbReference type="AlphaFoldDB" id="M3D840"/>
<dbReference type="RefSeq" id="XP_016762155.1">
    <property type="nucleotide sequence ID" value="XM_016904573.1"/>
</dbReference>
<sequence>MCGVTPTTRTIIRQCHSGPSKSQCSLSLLVIRAGIGADPILCSMRCTFGVNTPTSMLPAREVMNEEPSERRDGCECLNVSACMLNRLCAHIVAQDAGSFDEHVVLYRSVARELSHDAARGDGGDRDRHAAHVRAVREDAGSPAGHQRLRGLRAALRGGMRRRRGGAGVPVPRHGERSGELFWRPAGPPETSGGGGVDGGDVNHVPQSGDEAGGVESDAGEVY</sequence>
<evidence type="ECO:0000256" key="1">
    <source>
        <dbReference type="SAM" id="MobiDB-lite"/>
    </source>
</evidence>
<dbReference type="EMBL" id="KB456262">
    <property type="protein sequence ID" value="EMF14034.1"/>
    <property type="molecule type" value="Genomic_DNA"/>
</dbReference>
<dbReference type="HOGENOM" id="CLU_1248006_0_0_1"/>
<keyword evidence="3" id="KW-1185">Reference proteome</keyword>
<evidence type="ECO:0000313" key="2">
    <source>
        <dbReference type="EMBL" id="EMF14034.1"/>
    </source>
</evidence>
<proteinExistence type="predicted"/>
<reference evidence="2 3" key="1">
    <citation type="journal article" date="2012" name="PLoS Pathog.">
        <title>Diverse lifestyles and strategies of plant pathogenesis encoded in the genomes of eighteen Dothideomycetes fungi.</title>
        <authorList>
            <person name="Ohm R.A."/>
            <person name="Feau N."/>
            <person name="Henrissat B."/>
            <person name="Schoch C.L."/>
            <person name="Horwitz B.A."/>
            <person name="Barry K.W."/>
            <person name="Condon B.J."/>
            <person name="Copeland A.C."/>
            <person name="Dhillon B."/>
            <person name="Glaser F."/>
            <person name="Hesse C.N."/>
            <person name="Kosti I."/>
            <person name="LaButti K."/>
            <person name="Lindquist E.A."/>
            <person name="Lucas S."/>
            <person name="Salamov A.A."/>
            <person name="Bradshaw R.E."/>
            <person name="Ciuffetti L."/>
            <person name="Hamelin R.C."/>
            <person name="Kema G.H.J."/>
            <person name="Lawrence C."/>
            <person name="Scott J.A."/>
            <person name="Spatafora J.W."/>
            <person name="Turgeon B.G."/>
            <person name="de Wit P.J.G.M."/>
            <person name="Zhong S."/>
            <person name="Goodwin S.B."/>
            <person name="Grigoriev I.V."/>
        </authorList>
    </citation>
    <scope>NUCLEOTIDE SEQUENCE [LARGE SCALE GENOMIC DNA]</scope>
    <source>
        <strain evidence="2 3">SO2202</strain>
    </source>
</reference>
<evidence type="ECO:0000313" key="3">
    <source>
        <dbReference type="Proteomes" id="UP000016931"/>
    </source>
</evidence>
<accession>M3D840</accession>
<feature type="non-terminal residue" evidence="2">
    <location>
        <position position="222"/>
    </location>
</feature>
<organism evidence="2 3">
    <name type="scientific">Sphaerulina musiva (strain SO2202)</name>
    <name type="common">Poplar stem canker fungus</name>
    <name type="synonym">Septoria musiva</name>
    <dbReference type="NCBI Taxonomy" id="692275"/>
    <lineage>
        <taxon>Eukaryota</taxon>
        <taxon>Fungi</taxon>
        <taxon>Dikarya</taxon>
        <taxon>Ascomycota</taxon>
        <taxon>Pezizomycotina</taxon>
        <taxon>Dothideomycetes</taxon>
        <taxon>Dothideomycetidae</taxon>
        <taxon>Mycosphaerellales</taxon>
        <taxon>Mycosphaerellaceae</taxon>
        <taxon>Sphaerulina</taxon>
    </lineage>
</organism>
<name>M3D840_SPHMS</name>
<dbReference type="GeneID" id="27901710"/>
<gene>
    <name evidence="2" type="ORF">SEPMUDRAFT_147883</name>
</gene>
<dbReference type="Proteomes" id="UP000016931">
    <property type="component" value="Unassembled WGS sequence"/>
</dbReference>
<protein>
    <submittedName>
        <fullName evidence="2">Uncharacterized protein</fullName>
    </submittedName>
</protein>
<feature type="region of interest" description="Disordered" evidence="1">
    <location>
        <begin position="159"/>
        <end position="222"/>
    </location>
</feature>